<dbReference type="PANTHER" id="PTHR22028">
    <property type="entry name" value="SFI1 SPINDLE BODY DOMAIN-CONTAINING PROTEIN-RELATED"/>
    <property type="match status" value="1"/>
</dbReference>
<feature type="region of interest" description="Disordered" evidence="2">
    <location>
        <begin position="629"/>
        <end position="695"/>
    </location>
</feature>
<evidence type="ECO:0000313" key="3">
    <source>
        <dbReference type="Ensembl" id="ENSOTSP00005148091.1"/>
    </source>
</evidence>
<keyword evidence="1" id="KW-0175">Coiled coil</keyword>
<feature type="region of interest" description="Disordered" evidence="2">
    <location>
        <begin position="310"/>
        <end position="335"/>
    </location>
</feature>
<reference evidence="4" key="1">
    <citation type="journal article" date="2018" name="PLoS ONE">
        <title>Chinook salmon (Oncorhynchus tshawytscha) genome and transcriptome.</title>
        <authorList>
            <person name="Christensen K.A."/>
            <person name="Leong J.S."/>
            <person name="Sakhrani D."/>
            <person name="Biagi C.A."/>
            <person name="Minkley D.R."/>
            <person name="Withler R.E."/>
            <person name="Rondeau E.B."/>
            <person name="Koop B.F."/>
            <person name="Devlin R.H."/>
        </authorList>
    </citation>
    <scope>NUCLEOTIDE SEQUENCE [LARGE SCALE GENOMIC DNA]</scope>
</reference>
<evidence type="ECO:0000256" key="2">
    <source>
        <dbReference type="SAM" id="MobiDB-lite"/>
    </source>
</evidence>
<proteinExistence type="predicted"/>
<reference evidence="3" key="3">
    <citation type="submission" date="2025-09" db="UniProtKB">
        <authorList>
            <consortium name="Ensembl"/>
        </authorList>
    </citation>
    <scope>IDENTIFICATION</scope>
</reference>
<name>A0AAZ3S4P6_ONCTS</name>
<feature type="compositionally biased region" description="Basic and acidic residues" evidence="2">
    <location>
        <begin position="207"/>
        <end position="244"/>
    </location>
</feature>
<organism evidence="3 4">
    <name type="scientific">Oncorhynchus tshawytscha</name>
    <name type="common">Chinook salmon</name>
    <name type="synonym">Salmo tshawytscha</name>
    <dbReference type="NCBI Taxonomy" id="74940"/>
    <lineage>
        <taxon>Eukaryota</taxon>
        <taxon>Metazoa</taxon>
        <taxon>Chordata</taxon>
        <taxon>Craniata</taxon>
        <taxon>Vertebrata</taxon>
        <taxon>Euteleostomi</taxon>
        <taxon>Actinopterygii</taxon>
        <taxon>Neopterygii</taxon>
        <taxon>Teleostei</taxon>
        <taxon>Protacanthopterygii</taxon>
        <taxon>Salmoniformes</taxon>
        <taxon>Salmonidae</taxon>
        <taxon>Salmoninae</taxon>
        <taxon>Oncorhynchus</taxon>
    </lineage>
</organism>
<feature type="region of interest" description="Disordered" evidence="2">
    <location>
        <begin position="708"/>
        <end position="745"/>
    </location>
</feature>
<dbReference type="Ensembl" id="ENSOTST00005165752.1">
    <property type="protein sequence ID" value="ENSOTSP00005148091.1"/>
    <property type="gene ID" value="ENSOTSG00005015286.2"/>
</dbReference>
<feature type="region of interest" description="Disordered" evidence="2">
    <location>
        <begin position="207"/>
        <end position="277"/>
    </location>
</feature>
<feature type="region of interest" description="Disordered" evidence="2">
    <location>
        <begin position="471"/>
        <end position="520"/>
    </location>
</feature>
<feature type="compositionally biased region" description="Basic and acidic residues" evidence="2">
    <location>
        <begin position="678"/>
        <end position="695"/>
    </location>
</feature>
<feature type="coiled-coil region" evidence="1">
    <location>
        <begin position="582"/>
        <end position="609"/>
    </location>
</feature>
<dbReference type="AlphaFoldDB" id="A0AAZ3S4P6"/>
<feature type="compositionally biased region" description="Basic and acidic residues" evidence="2">
    <location>
        <begin position="639"/>
        <end position="653"/>
    </location>
</feature>
<feature type="compositionally biased region" description="Polar residues" evidence="2">
    <location>
        <begin position="312"/>
        <end position="328"/>
    </location>
</feature>
<feature type="compositionally biased region" description="Basic and acidic residues" evidence="2">
    <location>
        <begin position="250"/>
        <end position="275"/>
    </location>
</feature>
<evidence type="ECO:0000256" key="1">
    <source>
        <dbReference type="SAM" id="Coils"/>
    </source>
</evidence>
<sequence>MAYSHNPDIFRWKRVTKTKKPTADKKYGSLGTRYRSRYSQLVSSCIAQTEISIFLQVQLNNGEINQWMKTVEMASDIAVTEVFSLKKPHSVISSQSMALHSTEQLLDHDQAYGEAQALLSDWMNSKLRLELEMEEEEDVIVSPEKNSPEAMPPAQPVSLDYSNFDDLYSHLAEEEESSAVNNFLQDLMEREVVDSGIVEDLALDSEERDKRMRRDPSLTMEARHRQVRENRARRDAERERLHRERVARRQAREEAQRREQGEERRRRQEARRQEEMVQQEMVRLRRETEERRNLEQLARQMERERIARKTAAKSSLVLQPGPSFSTAQKQRDTERPLRLQQVEVRVQMHNLKCLQRHFSGWYSVLLERRLQMGKAAALCDWRRQLRAWRDWRALVWAGREQREAERTEEELRTQKRRCQVAMVSDRRRLLRRCLSDWRLWCRAERERRELLSQQQETRRKMATLINAVATGKLKMEETHTPEPITALPEPSDQSETVELKGQPGSQPAGPTPSPACQGDGPLGAVVLHALPWQVTRRNAALSAGELRRARERGEVGDGDDSVGAAPRSHTAALCGGRFEHRHASQQQTIAEQRKLLREQQEQIARLQEEQSMMGLRQEAQTAAQIAVPASPRPRGMTSDPKESRAGRVARGNDGRFSAYRKPAVRQPCRHPTVMAMEQRAHQRAERRREVEELKRKKEEERLAQLKTAVKERQREEEDEKRRAVERRREEKRQEREREQEKQWRLERDQQLQTQAQQHYHRTLLLRRGLEPWKRLVAQSQANTQLARAHHRQSLLRRCTLSWHQVAGESLAQKWASADQLHQHILLRRSLGNWKRLKDQCMVLEGRAERFWRTHTLKKALIGLLDHVTQERMADWDREQQAQEHSTRRAVRSCFQAWRRYPGWLREERGRETRREQLRRRVAEVLPDFCSSPLDCTWEQGPL</sequence>
<dbReference type="Proteomes" id="UP000694402">
    <property type="component" value="Unassembled WGS sequence"/>
</dbReference>
<accession>A0AAZ3S4P6</accession>
<dbReference type="GeneTree" id="ENSGT00940000154110"/>
<dbReference type="PANTHER" id="PTHR22028:SF5">
    <property type="entry name" value="COILED-COIL DOMAIN-CONTAINING PROTEIN 191"/>
    <property type="match status" value="1"/>
</dbReference>
<protein>
    <submittedName>
        <fullName evidence="3">Coiled-coil domain containing 191</fullName>
    </submittedName>
</protein>
<keyword evidence="4" id="KW-1185">Reference proteome</keyword>
<evidence type="ECO:0000313" key="4">
    <source>
        <dbReference type="Proteomes" id="UP000694402"/>
    </source>
</evidence>
<gene>
    <name evidence="3" type="primary">LOC112252984</name>
</gene>
<dbReference type="InterPro" id="IPR052270">
    <property type="entry name" value="CACF_protein"/>
</dbReference>
<reference evidence="3" key="2">
    <citation type="submission" date="2025-08" db="UniProtKB">
        <authorList>
            <consortium name="Ensembl"/>
        </authorList>
    </citation>
    <scope>IDENTIFICATION</scope>
</reference>